<proteinExistence type="predicted"/>
<dbReference type="Pfam" id="PF20329">
    <property type="entry name" value="DUF6624"/>
    <property type="match status" value="1"/>
</dbReference>
<organism evidence="1 2">
    <name type="scientific">Flectobacillus rivi</name>
    <dbReference type="NCBI Taxonomy" id="2984209"/>
    <lineage>
        <taxon>Bacteria</taxon>
        <taxon>Pseudomonadati</taxon>
        <taxon>Bacteroidota</taxon>
        <taxon>Cytophagia</taxon>
        <taxon>Cytophagales</taxon>
        <taxon>Flectobacillaceae</taxon>
        <taxon>Flectobacillus</taxon>
    </lineage>
</organism>
<accession>A0ABT6YVL5</accession>
<name>A0ABT6YVL5_9BACT</name>
<comment type="caution">
    <text evidence="1">The sequence shown here is derived from an EMBL/GenBank/DDBJ whole genome shotgun (WGS) entry which is preliminary data.</text>
</comment>
<reference evidence="1 2" key="1">
    <citation type="submission" date="2023-05" db="EMBL/GenBank/DDBJ databases">
        <title>Novel species of genus Flectobacillus isolated from stream in China.</title>
        <authorList>
            <person name="Lu H."/>
        </authorList>
    </citation>
    <scope>NUCLEOTIDE SEQUENCE [LARGE SCALE GENOMIC DNA]</scope>
    <source>
        <strain evidence="1 2">LFS242W</strain>
    </source>
</reference>
<gene>
    <name evidence="1" type="ORF">QM481_00200</name>
</gene>
<evidence type="ECO:0000313" key="1">
    <source>
        <dbReference type="EMBL" id="MDI9872925.1"/>
    </source>
</evidence>
<dbReference type="InterPro" id="IPR046732">
    <property type="entry name" value="DUF6624"/>
</dbReference>
<dbReference type="Proteomes" id="UP001225761">
    <property type="component" value="Unassembled WGS sequence"/>
</dbReference>
<dbReference type="RefSeq" id="WP_283380180.1">
    <property type="nucleotide sequence ID" value="NZ_JASHIE010000001.1"/>
</dbReference>
<evidence type="ECO:0000313" key="2">
    <source>
        <dbReference type="Proteomes" id="UP001225761"/>
    </source>
</evidence>
<sequence>MQHPTIAHRIIELKNNDLALRDRLAKEGRLSDGYDEEMSALHIHNANILSEIIEEIGYPTVEKVGKEASEAAWLVIQHSIALPNFMKRCASLLKKAVDEHKATPTNYAHLTDRIAVLEGKPQIFGTQFDWDENGQLSPNPIEDKTNVNERRKSVGLLSIEEQTELIRFHARQDNLIPPKNFEQRKQEMEEWKKRVGWVL</sequence>
<dbReference type="EMBL" id="JASHIE010000001">
    <property type="protein sequence ID" value="MDI9872925.1"/>
    <property type="molecule type" value="Genomic_DNA"/>
</dbReference>
<protein>
    <submittedName>
        <fullName evidence="1">Uncharacterized protein</fullName>
    </submittedName>
</protein>
<keyword evidence="2" id="KW-1185">Reference proteome</keyword>